<evidence type="ECO:0000313" key="7">
    <source>
        <dbReference type="EMBL" id="SHL02878.1"/>
    </source>
</evidence>
<dbReference type="Gene3D" id="2.40.50.90">
    <property type="match status" value="1"/>
</dbReference>
<reference evidence="7" key="3">
    <citation type="submission" date="2016-11" db="EMBL/GenBank/DDBJ databases">
        <authorList>
            <person name="Jaros S."/>
            <person name="Januszkiewicz K."/>
            <person name="Wedrychowicz H."/>
        </authorList>
    </citation>
    <scope>NUCLEOTIDE SEQUENCE [LARGE SCALE GENOMIC DNA]</scope>
    <source>
        <strain evidence="7">DSM 27989</strain>
    </source>
</reference>
<organism evidence="7 8">
    <name type="scientific">Chishuiella changwenlii</name>
    <dbReference type="NCBI Taxonomy" id="1434701"/>
    <lineage>
        <taxon>Bacteria</taxon>
        <taxon>Pseudomonadati</taxon>
        <taxon>Bacteroidota</taxon>
        <taxon>Flavobacteriia</taxon>
        <taxon>Flavobacteriales</taxon>
        <taxon>Weeksellaceae</taxon>
        <taxon>Chishuiella</taxon>
    </lineage>
</organism>
<reference evidence="6" key="5">
    <citation type="submission" date="2024-05" db="EMBL/GenBank/DDBJ databases">
        <authorList>
            <person name="Sun Q."/>
            <person name="Zhou Y."/>
        </authorList>
    </citation>
    <scope>NUCLEOTIDE SEQUENCE</scope>
    <source>
        <strain evidence="6">CGMCC 1.12707</strain>
    </source>
</reference>
<accession>A0A1M6XAC9</accession>
<keyword evidence="3" id="KW-0378">Hydrolase</keyword>
<dbReference type="Pfam" id="PF00565">
    <property type="entry name" value="SNase"/>
    <property type="match status" value="1"/>
</dbReference>
<dbReference type="GO" id="GO:0003676">
    <property type="term" value="F:nucleic acid binding"/>
    <property type="evidence" value="ECO:0007669"/>
    <property type="project" value="InterPro"/>
</dbReference>
<keyword evidence="1" id="KW-0540">Nuclease</keyword>
<keyword evidence="2 7" id="KW-0255">Endonuclease</keyword>
<reference evidence="6" key="1">
    <citation type="journal article" date="2014" name="Int. J. Syst. Evol. Microbiol.">
        <title>Complete genome of a new Firmicutes species belonging to the dominant human colonic microbiota ('Ruminococcus bicirculans') reveals two chromosomes and a selective capacity to utilize plant glucans.</title>
        <authorList>
            <consortium name="NISC Comparative Sequencing Program"/>
            <person name="Wegmann U."/>
            <person name="Louis P."/>
            <person name="Goesmann A."/>
            <person name="Henrissat B."/>
            <person name="Duncan S.H."/>
            <person name="Flint H.J."/>
        </authorList>
    </citation>
    <scope>NUCLEOTIDE SEQUENCE</scope>
    <source>
        <strain evidence="6">CGMCC 1.12707</strain>
    </source>
</reference>
<dbReference type="GO" id="GO:0016787">
    <property type="term" value="F:hydrolase activity"/>
    <property type="evidence" value="ECO:0007669"/>
    <property type="project" value="UniProtKB-KW"/>
</dbReference>
<reference evidence="8" key="2">
    <citation type="submission" date="2016-11" db="EMBL/GenBank/DDBJ databases">
        <authorList>
            <person name="Varghese N."/>
            <person name="Submissions S."/>
        </authorList>
    </citation>
    <scope>NUCLEOTIDE SEQUENCE [LARGE SCALE GENOMIC DNA]</scope>
    <source>
        <strain evidence="8">DSM 27989</strain>
    </source>
</reference>
<dbReference type="SUPFAM" id="SSF50199">
    <property type="entry name" value="Staphylococcal nuclease"/>
    <property type="match status" value="1"/>
</dbReference>
<dbReference type="Proteomes" id="UP000650994">
    <property type="component" value="Unassembled WGS sequence"/>
</dbReference>
<sequence length="153" mass="17854">MIKFYSLLLILLSSFCFSQYKVTRVIDGDTIEVLNNKKEKIRIRLAEIDCPEKGQNFSAKATKFTNDAVWNKTVEIEITSVDRYGRSIGKVYYNNKYLSAELVKKGLAIVYRKYSKDMKLIDLENKAKLKKIGIWSDPNFVIPEQFRKLKKKN</sequence>
<dbReference type="EMBL" id="BMFL01000011">
    <property type="protein sequence ID" value="GGF00274.1"/>
    <property type="molecule type" value="Genomic_DNA"/>
</dbReference>
<dbReference type="EMBL" id="FRBH01000005">
    <property type="protein sequence ID" value="SHL02878.1"/>
    <property type="molecule type" value="Genomic_DNA"/>
</dbReference>
<dbReference type="RefSeq" id="WP_072931222.1">
    <property type="nucleotide sequence ID" value="NZ_BMFL01000011.1"/>
</dbReference>
<evidence type="ECO:0000256" key="2">
    <source>
        <dbReference type="ARBA" id="ARBA00022759"/>
    </source>
</evidence>
<keyword evidence="9" id="KW-1185">Reference proteome</keyword>
<keyword evidence="4" id="KW-0732">Signal</keyword>
<evidence type="ECO:0000313" key="6">
    <source>
        <dbReference type="EMBL" id="GGF00274.1"/>
    </source>
</evidence>
<evidence type="ECO:0000256" key="3">
    <source>
        <dbReference type="ARBA" id="ARBA00022801"/>
    </source>
</evidence>
<evidence type="ECO:0000259" key="5">
    <source>
        <dbReference type="PROSITE" id="PS50830"/>
    </source>
</evidence>
<gene>
    <name evidence="6" type="ORF">GCM10010984_17290</name>
    <name evidence="7" type="ORF">SAMN05443634_105176</name>
</gene>
<proteinExistence type="predicted"/>
<evidence type="ECO:0000313" key="9">
    <source>
        <dbReference type="Proteomes" id="UP000650994"/>
    </source>
</evidence>
<protein>
    <submittedName>
        <fullName evidence="7">Endonuclease YncB, thermonuclease family</fullName>
    </submittedName>
</protein>
<dbReference type="InterPro" id="IPR002071">
    <property type="entry name" value="Thermonucl_AS"/>
</dbReference>
<name>A0A1M6XAC9_9FLAO</name>
<dbReference type="STRING" id="1434701.SAMN05443634_105176"/>
<feature type="domain" description="TNase-like" evidence="5">
    <location>
        <begin position="21"/>
        <end position="137"/>
    </location>
</feature>
<evidence type="ECO:0000256" key="1">
    <source>
        <dbReference type="ARBA" id="ARBA00022722"/>
    </source>
</evidence>
<dbReference type="PANTHER" id="PTHR12302:SF3">
    <property type="entry name" value="SERINE_THREONINE-PROTEIN KINASE 31"/>
    <property type="match status" value="1"/>
</dbReference>
<dbReference type="PROSITE" id="PS01123">
    <property type="entry name" value="TNASE_1"/>
    <property type="match status" value="1"/>
</dbReference>
<feature type="chain" id="PRO_5012070744" evidence="4">
    <location>
        <begin position="19"/>
        <end position="153"/>
    </location>
</feature>
<dbReference type="Proteomes" id="UP000184120">
    <property type="component" value="Unassembled WGS sequence"/>
</dbReference>
<dbReference type="SMART" id="SM00318">
    <property type="entry name" value="SNc"/>
    <property type="match status" value="1"/>
</dbReference>
<dbReference type="GO" id="GO:0004519">
    <property type="term" value="F:endonuclease activity"/>
    <property type="evidence" value="ECO:0007669"/>
    <property type="project" value="UniProtKB-KW"/>
</dbReference>
<dbReference type="InterPro" id="IPR035437">
    <property type="entry name" value="SNase_OB-fold_sf"/>
</dbReference>
<reference evidence="9" key="4">
    <citation type="journal article" date="2019" name="Int. J. Syst. Evol. Microbiol.">
        <title>The Global Catalogue of Microorganisms (GCM) 10K type strain sequencing project: providing services to taxonomists for standard genome sequencing and annotation.</title>
        <authorList>
            <consortium name="The Broad Institute Genomics Platform"/>
            <consortium name="The Broad Institute Genome Sequencing Center for Infectious Disease"/>
            <person name="Wu L."/>
            <person name="Ma J."/>
        </authorList>
    </citation>
    <scope>NUCLEOTIDE SEQUENCE [LARGE SCALE GENOMIC DNA]</scope>
    <source>
        <strain evidence="9">CGMCC 1.12707</strain>
    </source>
</reference>
<dbReference type="OrthoDB" id="9805504at2"/>
<feature type="signal peptide" evidence="4">
    <location>
        <begin position="1"/>
        <end position="18"/>
    </location>
</feature>
<evidence type="ECO:0000313" key="8">
    <source>
        <dbReference type="Proteomes" id="UP000184120"/>
    </source>
</evidence>
<evidence type="ECO:0000256" key="4">
    <source>
        <dbReference type="SAM" id="SignalP"/>
    </source>
</evidence>
<dbReference type="InterPro" id="IPR016071">
    <property type="entry name" value="Staphylococal_nuclease_OB-fold"/>
</dbReference>
<dbReference type="AlphaFoldDB" id="A0A1M6XAC9"/>
<dbReference type="PROSITE" id="PS50830">
    <property type="entry name" value="TNASE_3"/>
    <property type="match status" value="1"/>
</dbReference>
<dbReference type="PANTHER" id="PTHR12302">
    <property type="entry name" value="EBNA2 BINDING PROTEIN P100"/>
    <property type="match status" value="1"/>
</dbReference>